<comment type="caution">
    <text evidence="1">The sequence shown here is derived from an EMBL/GenBank/DDBJ whole genome shotgun (WGS) entry which is preliminary data.</text>
</comment>
<protein>
    <submittedName>
        <fullName evidence="1">6264_t:CDS:1</fullName>
    </submittedName>
</protein>
<evidence type="ECO:0000313" key="1">
    <source>
        <dbReference type="EMBL" id="CAG8682234.1"/>
    </source>
</evidence>
<dbReference type="Proteomes" id="UP000789525">
    <property type="component" value="Unassembled WGS sequence"/>
</dbReference>
<sequence length="106" mass="10856">MASDNAISPSSALIASGAMSEPGPISMSTTTTTAAVRTDMGSAALPPLYESPSAVNASTVVVARAGSSGVGVEPERGEMGTTKTNLVPLVFRPRLKRLSILPKKRK</sequence>
<organism evidence="1 2">
    <name type="scientific">Acaulospora colombiana</name>
    <dbReference type="NCBI Taxonomy" id="27376"/>
    <lineage>
        <taxon>Eukaryota</taxon>
        <taxon>Fungi</taxon>
        <taxon>Fungi incertae sedis</taxon>
        <taxon>Mucoromycota</taxon>
        <taxon>Glomeromycotina</taxon>
        <taxon>Glomeromycetes</taxon>
        <taxon>Diversisporales</taxon>
        <taxon>Acaulosporaceae</taxon>
        <taxon>Acaulospora</taxon>
    </lineage>
</organism>
<keyword evidence="2" id="KW-1185">Reference proteome</keyword>
<reference evidence="1" key="1">
    <citation type="submission" date="2021-06" db="EMBL/GenBank/DDBJ databases">
        <authorList>
            <person name="Kallberg Y."/>
            <person name="Tangrot J."/>
            <person name="Rosling A."/>
        </authorList>
    </citation>
    <scope>NUCLEOTIDE SEQUENCE</scope>
    <source>
        <strain evidence="1">CL356</strain>
    </source>
</reference>
<evidence type="ECO:0000313" key="2">
    <source>
        <dbReference type="Proteomes" id="UP000789525"/>
    </source>
</evidence>
<name>A0ACA9NYD0_9GLOM</name>
<proteinExistence type="predicted"/>
<gene>
    <name evidence="1" type="ORF">ACOLOM_LOCUS9392</name>
</gene>
<dbReference type="EMBL" id="CAJVPT010027113">
    <property type="protein sequence ID" value="CAG8682234.1"/>
    <property type="molecule type" value="Genomic_DNA"/>
</dbReference>
<feature type="non-terminal residue" evidence="1">
    <location>
        <position position="106"/>
    </location>
</feature>
<accession>A0ACA9NYD0</accession>